<protein>
    <submittedName>
        <fullName evidence="1">Uncharacterized protein</fullName>
    </submittedName>
</protein>
<keyword evidence="2" id="KW-1185">Reference proteome</keyword>
<dbReference type="AlphaFoldDB" id="A0A0C2N2X9"/>
<name>A0A0C2N2X9_THEKT</name>
<dbReference type="EMBL" id="JWZT01001987">
    <property type="protein sequence ID" value="KII70695.1"/>
    <property type="molecule type" value="Genomic_DNA"/>
</dbReference>
<comment type="caution">
    <text evidence="1">The sequence shown here is derived from an EMBL/GenBank/DDBJ whole genome shotgun (WGS) entry which is preliminary data.</text>
</comment>
<sequence>MAYDQIIQDFTLNAKRVTDSMEEERQWAIEWMNKFEESEQALNTCFQILQASIDDDVNLICVKILQNKANILQICICQVNMIARTDVWNMLPLLVVHDIMSIIPEPIESHHVSSELFSKHIAVVFLRQLFTYLNKSENTELNDLKSKVQQDGESIQQLFVKYHLI</sequence>
<evidence type="ECO:0000313" key="1">
    <source>
        <dbReference type="EMBL" id="KII70695.1"/>
    </source>
</evidence>
<evidence type="ECO:0000313" key="2">
    <source>
        <dbReference type="Proteomes" id="UP000031668"/>
    </source>
</evidence>
<dbReference type="SUPFAM" id="SSF48371">
    <property type="entry name" value="ARM repeat"/>
    <property type="match status" value="1"/>
</dbReference>
<organism evidence="1 2">
    <name type="scientific">Thelohanellus kitauei</name>
    <name type="common">Myxosporean</name>
    <dbReference type="NCBI Taxonomy" id="669202"/>
    <lineage>
        <taxon>Eukaryota</taxon>
        <taxon>Metazoa</taxon>
        <taxon>Cnidaria</taxon>
        <taxon>Myxozoa</taxon>
        <taxon>Myxosporea</taxon>
        <taxon>Bivalvulida</taxon>
        <taxon>Platysporina</taxon>
        <taxon>Myxobolidae</taxon>
        <taxon>Thelohanellus</taxon>
    </lineage>
</organism>
<dbReference type="InterPro" id="IPR016024">
    <property type="entry name" value="ARM-type_fold"/>
</dbReference>
<dbReference type="Proteomes" id="UP000031668">
    <property type="component" value="Unassembled WGS sequence"/>
</dbReference>
<accession>A0A0C2N2X9</accession>
<proteinExistence type="predicted"/>
<gene>
    <name evidence="1" type="ORF">RF11_09029</name>
</gene>
<reference evidence="1 2" key="1">
    <citation type="journal article" date="2014" name="Genome Biol. Evol.">
        <title>The genome of the myxosporean Thelohanellus kitauei shows adaptations to nutrient acquisition within its fish host.</title>
        <authorList>
            <person name="Yang Y."/>
            <person name="Xiong J."/>
            <person name="Zhou Z."/>
            <person name="Huo F."/>
            <person name="Miao W."/>
            <person name="Ran C."/>
            <person name="Liu Y."/>
            <person name="Zhang J."/>
            <person name="Feng J."/>
            <person name="Wang M."/>
            <person name="Wang M."/>
            <person name="Wang L."/>
            <person name="Yao B."/>
        </authorList>
    </citation>
    <scope>NUCLEOTIDE SEQUENCE [LARGE SCALE GENOMIC DNA]</scope>
    <source>
        <strain evidence="1">Wuqing</strain>
    </source>
</reference>